<name>A0A8X8CRT1_POPTO</name>
<dbReference type="PANTHER" id="PTHR47926">
    <property type="entry name" value="PENTATRICOPEPTIDE REPEAT-CONTAINING PROTEIN"/>
    <property type="match status" value="1"/>
</dbReference>
<accession>A0A8X8CRT1</accession>
<evidence type="ECO:0000256" key="2">
    <source>
        <dbReference type="PROSITE-ProRule" id="PRU00708"/>
    </source>
</evidence>
<evidence type="ECO:0008006" key="5">
    <source>
        <dbReference type="Google" id="ProtNLM"/>
    </source>
</evidence>
<reference evidence="3" key="1">
    <citation type="journal article" date="2020" name="bioRxiv">
        <title>Hybrid origin of Populus tomentosa Carr. identified through genome sequencing and phylogenomic analysis.</title>
        <authorList>
            <person name="An X."/>
            <person name="Gao K."/>
            <person name="Chen Z."/>
            <person name="Li J."/>
            <person name="Yang X."/>
            <person name="Yang X."/>
            <person name="Zhou J."/>
            <person name="Guo T."/>
            <person name="Zhao T."/>
            <person name="Huang S."/>
            <person name="Miao D."/>
            <person name="Khan W.U."/>
            <person name="Rao P."/>
            <person name="Ye M."/>
            <person name="Lei B."/>
            <person name="Liao W."/>
            <person name="Wang J."/>
            <person name="Ji L."/>
            <person name="Li Y."/>
            <person name="Guo B."/>
            <person name="Mustafa N.S."/>
            <person name="Li S."/>
            <person name="Yun Q."/>
            <person name="Keller S.R."/>
            <person name="Mao J."/>
            <person name="Zhang R."/>
            <person name="Strauss S.H."/>
        </authorList>
    </citation>
    <scope>NUCLEOTIDE SEQUENCE</scope>
    <source>
        <strain evidence="3">GM15</strain>
        <tissue evidence="3">Leaf</tissue>
    </source>
</reference>
<evidence type="ECO:0000313" key="4">
    <source>
        <dbReference type="Proteomes" id="UP000886885"/>
    </source>
</evidence>
<feature type="repeat" description="PPR" evidence="2">
    <location>
        <begin position="400"/>
        <end position="434"/>
    </location>
</feature>
<evidence type="ECO:0000256" key="1">
    <source>
        <dbReference type="ARBA" id="ARBA00022737"/>
    </source>
</evidence>
<dbReference type="PANTHER" id="PTHR47926:SF492">
    <property type="entry name" value="DYW DOMAIN-CONTAINING PROTEIN"/>
    <property type="match status" value="1"/>
</dbReference>
<dbReference type="FunFam" id="1.25.40.10:FF:000184">
    <property type="entry name" value="Pentatricopeptide repeat-containing protein, chloroplastic"/>
    <property type="match status" value="1"/>
</dbReference>
<dbReference type="OrthoDB" id="1909720at2759"/>
<dbReference type="EMBL" id="JAAWWB010000010">
    <property type="protein sequence ID" value="KAG6773376.1"/>
    <property type="molecule type" value="Genomic_DNA"/>
</dbReference>
<dbReference type="AlphaFoldDB" id="A0A8X8CRT1"/>
<feature type="repeat" description="PPR" evidence="2">
    <location>
        <begin position="299"/>
        <end position="333"/>
    </location>
</feature>
<dbReference type="PROSITE" id="PS51375">
    <property type="entry name" value="PPR"/>
    <property type="match status" value="4"/>
</dbReference>
<dbReference type="GO" id="GO:0009451">
    <property type="term" value="P:RNA modification"/>
    <property type="evidence" value="ECO:0007669"/>
    <property type="project" value="InterPro"/>
</dbReference>
<feature type="repeat" description="PPR" evidence="2">
    <location>
        <begin position="196"/>
        <end position="230"/>
    </location>
</feature>
<dbReference type="Pfam" id="PF01535">
    <property type="entry name" value="PPR"/>
    <property type="match status" value="5"/>
</dbReference>
<comment type="caution">
    <text evidence="3">The sequence shown here is derived from an EMBL/GenBank/DDBJ whole genome shotgun (WGS) entry which is preliminary data.</text>
</comment>
<proteinExistence type="predicted"/>
<dbReference type="InterPro" id="IPR002885">
    <property type="entry name" value="PPR_rpt"/>
</dbReference>
<dbReference type="Pfam" id="PF20431">
    <property type="entry name" value="E_motif"/>
    <property type="match status" value="1"/>
</dbReference>
<dbReference type="Proteomes" id="UP000886885">
    <property type="component" value="Chromosome 5D"/>
</dbReference>
<protein>
    <recommendedName>
        <fullName evidence="5">Pentatricopeptide repeat-containing protein</fullName>
    </recommendedName>
</protein>
<dbReference type="InterPro" id="IPR046960">
    <property type="entry name" value="PPR_At4g14850-like_plant"/>
</dbReference>
<keyword evidence="1" id="KW-0677">Repeat</keyword>
<feature type="repeat" description="PPR" evidence="2">
    <location>
        <begin position="465"/>
        <end position="499"/>
    </location>
</feature>
<dbReference type="InterPro" id="IPR046848">
    <property type="entry name" value="E_motif"/>
</dbReference>
<sequence>MYRYGRGVRYLSYTASKRTNNTTWDPTLSLDLNHPSLVLLEKCKTRDHFKQILCRIMRSSKLIGRTFPMSRFIYFSAVSHPDNLDLAITLFNHFTPNPNLFIYNTLISAFSSLKKIESFYLYNVLLSSGECPDKQTLLYLLQAVNFISQVKQIHCQAIVTGLFSFGYLQNTLIKVYLENGLVRLAHQVFEKMPSPDIVSFNVMIVGYAKKGFGLEAMRLFHEMVGLGLEPDEFTILGLLVSCGQLGNVKFGKAVHGWMERRKPTISSNLILGNALLDMYVKCQKVELALRTFGALKKKDIVSWNMIVAGCAKVGELEQARLFFYQMPCRDIVSWNSLVTGYACRGDFAMVKELMIDMVMENVIPDTVTMISLVSAATESGTLDQGRWAHGWVIRMQIKLDAFLGSALIDMYCKCGSIERALRVFKEINKKDVTVWTTMITGLAFHGYGSKALELFSEMQEDVSPDDVTFVSVLSACSHSGLVDQGIKVFSSMTDYGIEPGVEHYGCLVDLLARSGRLSEAKDIIDQMPMKPSQSIWGAMLNACQAQGDVELAEIASRELLNLDPEEEGGYTLLSNIYAACGRWSYSKKVRETMESRGVKKTAGCSSVVVDGVVHNFISADKCHPGWVDISSILNCLKNEMKPGADLDRSDDPMWTPLQFLERKMDMKLPLHHMSSQHGFSNEFSLYFHAANEELPSMAAAAS</sequence>
<keyword evidence="4" id="KW-1185">Reference proteome</keyword>
<dbReference type="FunFam" id="1.25.40.10:FF:000285">
    <property type="entry name" value="Pentatricopeptide repeat-containing protein, chloroplastic"/>
    <property type="match status" value="1"/>
</dbReference>
<evidence type="ECO:0000313" key="3">
    <source>
        <dbReference type="EMBL" id="KAG6773376.1"/>
    </source>
</evidence>
<dbReference type="GO" id="GO:0003723">
    <property type="term" value="F:RNA binding"/>
    <property type="evidence" value="ECO:0007669"/>
    <property type="project" value="InterPro"/>
</dbReference>
<dbReference type="NCBIfam" id="TIGR00756">
    <property type="entry name" value="PPR"/>
    <property type="match status" value="5"/>
</dbReference>
<dbReference type="Pfam" id="PF13041">
    <property type="entry name" value="PPR_2"/>
    <property type="match status" value="2"/>
</dbReference>
<gene>
    <name evidence="3" type="ORF">POTOM_020650</name>
</gene>
<organism evidence="3 4">
    <name type="scientific">Populus tomentosa</name>
    <name type="common">Chinese white poplar</name>
    <dbReference type="NCBI Taxonomy" id="118781"/>
    <lineage>
        <taxon>Eukaryota</taxon>
        <taxon>Viridiplantae</taxon>
        <taxon>Streptophyta</taxon>
        <taxon>Embryophyta</taxon>
        <taxon>Tracheophyta</taxon>
        <taxon>Spermatophyta</taxon>
        <taxon>Magnoliopsida</taxon>
        <taxon>eudicotyledons</taxon>
        <taxon>Gunneridae</taxon>
        <taxon>Pentapetalae</taxon>
        <taxon>rosids</taxon>
        <taxon>fabids</taxon>
        <taxon>Malpighiales</taxon>
        <taxon>Salicaceae</taxon>
        <taxon>Saliceae</taxon>
        <taxon>Populus</taxon>
    </lineage>
</organism>